<dbReference type="PROSITE" id="PS51125">
    <property type="entry name" value="NHL"/>
    <property type="match status" value="18"/>
</dbReference>
<dbReference type="PANTHER" id="PTHR24104">
    <property type="entry name" value="E3 UBIQUITIN-PROTEIN LIGASE NHLRC1-RELATED"/>
    <property type="match status" value="1"/>
</dbReference>
<feature type="repeat" description="NHL" evidence="2">
    <location>
        <begin position="850"/>
        <end position="886"/>
    </location>
</feature>
<dbReference type="SUPFAM" id="SSF101898">
    <property type="entry name" value="NHL repeat"/>
    <property type="match status" value="2"/>
</dbReference>
<feature type="repeat" description="NHL" evidence="2">
    <location>
        <begin position="601"/>
        <end position="637"/>
    </location>
</feature>
<evidence type="ECO:0000256" key="3">
    <source>
        <dbReference type="SAM" id="MobiDB-lite"/>
    </source>
</evidence>
<feature type="region of interest" description="Disordered" evidence="3">
    <location>
        <begin position="286"/>
        <end position="305"/>
    </location>
</feature>
<dbReference type="Gene3D" id="2.40.10.500">
    <property type="match status" value="8"/>
</dbReference>
<dbReference type="InterPro" id="IPR050952">
    <property type="entry name" value="TRIM-NHL_E3_ligases"/>
</dbReference>
<feature type="repeat" description="NHL" evidence="2">
    <location>
        <begin position="751"/>
        <end position="787"/>
    </location>
</feature>
<feature type="repeat" description="NHL" evidence="2">
    <location>
        <begin position="1151"/>
        <end position="1187"/>
    </location>
</feature>
<evidence type="ECO:0000313" key="4">
    <source>
        <dbReference type="EMBL" id="QMW02969.1"/>
    </source>
</evidence>
<feature type="repeat" description="NHL" evidence="2">
    <location>
        <begin position="247"/>
        <end position="285"/>
    </location>
</feature>
<feature type="repeat" description="NHL" evidence="2">
    <location>
        <begin position="1201"/>
        <end position="1237"/>
    </location>
</feature>
<feature type="repeat" description="NHL" evidence="2">
    <location>
        <begin position="701"/>
        <end position="737"/>
    </location>
</feature>
<dbReference type="CDD" id="cd05819">
    <property type="entry name" value="NHL"/>
    <property type="match status" value="4"/>
</dbReference>
<reference evidence="4 5" key="1">
    <citation type="submission" date="2020-07" db="EMBL/GenBank/DDBJ databases">
        <title>Spirosoma foliorum sp. nov., isolated from the leaves on the Nejang mountain Korea, Republic of.</title>
        <authorList>
            <person name="Ho H."/>
            <person name="Lee Y.-J."/>
            <person name="Nurcahyanto D.-A."/>
            <person name="Kim S.-G."/>
        </authorList>
    </citation>
    <scope>NUCLEOTIDE SEQUENCE [LARGE SCALE GENOMIC DNA]</scope>
    <source>
        <strain evidence="4 5">PL0136</strain>
    </source>
</reference>
<organism evidence="4 5">
    <name type="scientific">Spirosoma foliorum</name>
    <dbReference type="NCBI Taxonomy" id="2710596"/>
    <lineage>
        <taxon>Bacteria</taxon>
        <taxon>Pseudomonadati</taxon>
        <taxon>Bacteroidota</taxon>
        <taxon>Cytophagia</taxon>
        <taxon>Cytophagales</taxon>
        <taxon>Cytophagaceae</taxon>
        <taxon>Spirosoma</taxon>
    </lineage>
</organism>
<feature type="repeat" description="NHL" evidence="2">
    <location>
        <begin position="349"/>
        <end position="385"/>
    </location>
</feature>
<dbReference type="KEGG" id="sfol:H3H32_34655"/>
<feature type="repeat" description="NHL" evidence="2">
    <location>
        <begin position="1049"/>
        <end position="1085"/>
    </location>
</feature>
<dbReference type="Pfam" id="PF01436">
    <property type="entry name" value="NHL"/>
    <property type="match status" value="13"/>
</dbReference>
<accession>A0A7G5GVS7</accession>
<dbReference type="EMBL" id="CP059732">
    <property type="protein sequence ID" value="QMW02969.1"/>
    <property type="molecule type" value="Genomic_DNA"/>
</dbReference>
<keyword evidence="5" id="KW-1185">Reference proteome</keyword>
<evidence type="ECO:0000256" key="2">
    <source>
        <dbReference type="PROSITE-ProRule" id="PRU00504"/>
    </source>
</evidence>
<feature type="repeat" description="NHL" evidence="2">
    <location>
        <begin position="1555"/>
        <end position="1591"/>
    </location>
</feature>
<dbReference type="Proteomes" id="UP000515369">
    <property type="component" value="Chromosome"/>
</dbReference>
<feature type="repeat" description="NHL" evidence="2">
    <location>
        <begin position="1101"/>
        <end position="1137"/>
    </location>
</feature>
<dbReference type="GO" id="GO:0008270">
    <property type="term" value="F:zinc ion binding"/>
    <property type="evidence" value="ECO:0007669"/>
    <property type="project" value="UniProtKB-KW"/>
</dbReference>
<sequence length="2056" mass="207108">MNRTSSSFLTTLSANLSGSFLSRQNANTLPNLFKKHWYFFVLISLFVLRGTTVVQAENRPGHSRSALTYATSNGFMRTSAAASRPAACTTPTVSLVNTNAGNCVGAASLSVSSSTPISKVEWYNGTTLVYTALPQAAASVTTVAGGHGQGSAANQLDLPTGLYVDGTGNIFIADQNNHRIQKWSPNNGQGTTVGGGNGQGTAANQLISPADVFLDGAGTLYTTSYASIRKWANGGGLESTLAAGGASFGSAANQFYNPVGVYVDASGAIYVADRDNHRIQKWASGASSGTTVAGGNGQGSAANQLNSPTDVWVDAAGAVYVSDRDNNRVQKWAVGATSGVTVAGGNGAGSAANQLNSPQSLYVDAFGGVYVSDSDNNRVQKWVPGATSGVTVAGGNGYGTAANQFRAIAGIHVDASGAIYVADQLNYRVQKWAPASLTPTYLPTTAGSYTAKITDAYGCTATTSAITITLTTISISPTLPSINAGQSATLNVSGATSYSWSTGQTGSSIVVSPSYTTVYSVIGTTPTCSTRASASVTVGVIPKMTITNVGASTCVGVTSLSVASSSTLTRIDWYNGSIFLTTSLPQSASVGTSVAGGNGAGSGLNQLSTPAGVYVDGAGAVYVADQANHRIQKWAPGATSGVTVAGGNGAGSAANQLNNPAGVAVDAFGAIYVADRNNNRIQKWIPGATSGVTVAGGNGVGSAANQLNFPVGVSVDAFGTVYVADYSNHRVQKWAVDATVGVTVAGGNSAGSAANQLYWPTGVYVNRFGAVYVADYNNHRVQKWEPGASSGTTVAGGNSYGPAPNQLNNPSGVYVDGEGVIYISDASNRIQQWLPGASSGTTVAGGNGQGSATNQFNNASGVAVDRSGTIYIADAGNNRIQQWAPTRVSTYQPMVTGTYTARVTDVTGYTATTNAITVNNLIVTISPSTSVITGGQNAVLTASGATSYTWSTGQTGTGITVSPVASTVYSVTGIAGGCSGTASMLIGVSPSGTLSNAGLSSCVGAASLIISTASVLTKVAWYKDNTLVSTSSAQSTSAGVTVAGNNGEGTGLNQLNNPTGVSVDASGAVYVADNDNHRIQKWTPGATSGVTVAGDPGGLAGSAANQFNYAAGLFVTPSGTLYVTDYLNSRVQKWEPGASSGVTVAGGNGSGSAANQLNGPFGIYVDGAGTVYVVDQNNHRVQKWVTGASSGVTVAGGNGSGSAANQLDSPTGLVLDGTGAIYIADKNNHRIQKWASGATLGTTVAGGNGSGSTATQLNNPTGVFVDSDGAIYVADQNNHRIQQFPANSTQSTSGTTVAGGNGAGSGANQLANPYAVYVNAVGVIYVADFNNHRIQRWRSVSLMYSPITGGSYTAKITDMYGFSATTNAVAVTGAPTVTISPATPTISNGQSATLTASGATSYVWSTGQSGSTIVVTPSVTTRYAVTGTTSGCAGNNTVDVTVNCGTFSTSLVNTALSSCIGVANLAVGSAMPISRLDWYKEATVVFTSTPQSATSGVLVAGTGQGASASELNAPMGIYVDGSGAIYVVDQNNHRIQKWAAGATSGTTVAGGNGAGSAANQLNFPYAVYVDGSGAMYVVDQSNHRIQKWTAGATSGVTVAGGNGAGSAVDQLNSPTGIYMDGFGNMFITDANNHRVQKWAAGATSGTTVAGGNGQGSAANQLNYPTGISVDALGAIYVTDRSNNRIQKWMAGASSGTTVAGGNGQGSAANQFNQPNGLYVDAVGAIYVVDRLNFRVQKWAAGASSGVTVAGGNGIGSAANQMSYAYGVTLDVAGAIYVSEANNYRVQKWGGLPLTYSPTTGGVYSAKVTDIFGCTVTTPTVPLFASPTASASVSTSLANVGSIVNLTASGAASYQWSAPTGAAFTTSATNSTVAASLTSAGVKSFTVVASNGVGCSQTVLVSVTAVQGPDLSPIINLPDANFPVNGSKELLVTVQEVNGVPTNAGAIVVTITVPVGYTIGFSTSITSLTISGGSAVSVDNNKWELNTPATSQQLSVRVNDGQRIGANGVMNLGFTVRRTTANSGSVSSITINVANDQTSGYDSNLSNNVYARIISGL</sequence>
<feature type="repeat" description="NHL" evidence="2">
    <location>
        <begin position="651"/>
        <end position="687"/>
    </location>
</feature>
<keyword evidence="1" id="KW-0677">Repeat</keyword>
<protein>
    <submittedName>
        <fullName evidence="4">Uncharacterized protein</fullName>
    </submittedName>
</protein>
<name>A0A7G5GVS7_9BACT</name>
<dbReference type="InterPro" id="IPR011042">
    <property type="entry name" value="6-blade_b-propeller_TolB-like"/>
</dbReference>
<dbReference type="PANTHER" id="PTHR24104:SF25">
    <property type="entry name" value="PROTEIN LIN-41"/>
    <property type="match status" value="1"/>
</dbReference>
<dbReference type="SUPFAM" id="SSF63829">
    <property type="entry name" value="Calcium-dependent phosphotriesterase"/>
    <property type="match status" value="4"/>
</dbReference>
<dbReference type="Gene3D" id="2.120.10.30">
    <property type="entry name" value="TolB, C-terminal domain"/>
    <property type="match status" value="4"/>
</dbReference>
<feature type="repeat" description="NHL" evidence="2">
    <location>
        <begin position="299"/>
        <end position="335"/>
    </location>
</feature>
<feature type="repeat" description="NHL" evidence="2">
    <location>
        <begin position="1655"/>
        <end position="1691"/>
    </location>
</feature>
<dbReference type="InterPro" id="IPR001258">
    <property type="entry name" value="NHL_repeat"/>
</dbReference>
<gene>
    <name evidence="4" type="ORF">H3H32_34655</name>
</gene>
<feature type="repeat" description="NHL" evidence="2">
    <location>
        <begin position="1705"/>
        <end position="1741"/>
    </location>
</feature>
<dbReference type="RefSeq" id="WP_182460259.1">
    <property type="nucleotide sequence ID" value="NZ_CP059732.1"/>
</dbReference>
<feature type="repeat" description="NHL" evidence="2">
    <location>
        <begin position="150"/>
        <end position="186"/>
    </location>
</feature>
<evidence type="ECO:0000256" key="1">
    <source>
        <dbReference type="ARBA" id="ARBA00022737"/>
    </source>
</evidence>
<proteinExistence type="predicted"/>
<evidence type="ECO:0000313" key="5">
    <source>
        <dbReference type="Proteomes" id="UP000515369"/>
    </source>
</evidence>
<feature type="repeat" description="NHL" evidence="2">
    <location>
        <begin position="1251"/>
        <end position="1287"/>
    </location>
</feature>
<feature type="repeat" description="NHL" evidence="2">
    <location>
        <begin position="1505"/>
        <end position="1541"/>
    </location>
</feature>